<protein>
    <submittedName>
        <fullName evidence="1">Uncharacterized protein</fullName>
    </submittedName>
</protein>
<evidence type="ECO:0000313" key="2">
    <source>
        <dbReference type="Proteomes" id="UP001303587"/>
    </source>
</evidence>
<dbReference type="AlphaFoldDB" id="A0AA96ZW48"/>
<dbReference type="EMBL" id="CP131060">
    <property type="protein sequence ID" value="WNY26166.1"/>
    <property type="molecule type" value="Genomic_DNA"/>
</dbReference>
<proteinExistence type="predicted"/>
<keyword evidence="2" id="KW-1185">Reference proteome</keyword>
<reference evidence="1 2" key="1">
    <citation type="submission" date="2023-07" db="EMBL/GenBank/DDBJ databases">
        <title>Closed genoem sequence of Methanosarcinaceae archaeon Ac7.</title>
        <authorList>
            <person name="Poehlein A."/>
            <person name="Protasov E."/>
            <person name="Platt K."/>
            <person name="Reeh H."/>
            <person name="Daniel R."/>
            <person name="Brune A."/>
        </authorList>
    </citation>
    <scope>NUCLEOTIDE SEQUENCE [LARGE SCALE GENOMIC DNA]</scope>
    <source>
        <strain evidence="1 2">Ac7</strain>
    </source>
</reference>
<name>A0AA96ZW48_9EURY</name>
<evidence type="ECO:0000313" key="1">
    <source>
        <dbReference type="EMBL" id="WNY26166.1"/>
    </source>
</evidence>
<sequence>MINSATSDFYKCYSCRNTFPVEEKTDFKIPAGSVPLCKKCNENPYYVRLLLRSDKNVVSDLKNIECVRLLKTRAGSFHARVVGDTGTICGLLLKDESYELGPDIEYILPRRQFCGTCGKKIRLSKKVVVETKPLKSPIKRPVVVKKEDGSCYYCKSKQKHMADRVRIHTEFGKDVIICIECDEKNYSAVQEKMISDKKISRNGSEIKWRRYRDQQTHAYHPGTAEPVCKAEFAPYATNFDPFPPDVKPYPVCSVCKKITEKMRGDLRYAQNRLQ</sequence>
<dbReference type="GeneID" id="89230834"/>
<organism evidence="1 2">
    <name type="scientific">Methanolapillus millepedarum</name>
    <dbReference type="NCBI Taxonomy" id="3028296"/>
    <lineage>
        <taxon>Archaea</taxon>
        <taxon>Methanobacteriati</taxon>
        <taxon>Methanobacteriota</taxon>
        <taxon>Stenosarchaea group</taxon>
        <taxon>Methanomicrobia</taxon>
        <taxon>Methanosarcinales</taxon>
        <taxon>Methanosarcinaceae</taxon>
        <taxon>Methanolapillus</taxon>
    </lineage>
</organism>
<gene>
    <name evidence="1" type="ORF">MsAc7_17390</name>
</gene>
<accession>A0AA96ZW48</accession>
<dbReference type="RefSeq" id="WP_338102497.1">
    <property type="nucleotide sequence ID" value="NZ_CP131060.1"/>
</dbReference>
<dbReference type="Proteomes" id="UP001303587">
    <property type="component" value="Chromosome"/>
</dbReference>